<name>A0A1Y2UNU3_LIMRT</name>
<dbReference type="Proteomes" id="UP000194286">
    <property type="component" value="Unassembled WGS sequence"/>
</dbReference>
<dbReference type="AlphaFoldDB" id="A0A1Y2UNU3"/>
<evidence type="ECO:0000256" key="1">
    <source>
        <dbReference type="SAM" id="MobiDB-lite"/>
    </source>
</evidence>
<evidence type="ECO:0000256" key="2">
    <source>
        <dbReference type="SAM" id="Phobius"/>
    </source>
</evidence>
<sequence length="99" mass="10996">MGTKPKVIDINFKDRTHNTPGEAASPRYNNNGGGGDMNDKDFVTHKEFDNAMHNIDKHFDHIDTKFAEQTLSLYKAMVSVGLGVIAILGFLITLVTFLK</sequence>
<feature type="region of interest" description="Disordered" evidence="1">
    <location>
        <begin position="14"/>
        <end position="36"/>
    </location>
</feature>
<keyword evidence="2" id="KW-0812">Transmembrane</keyword>
<keyword evidence="2" id="KW-0472">Membrane</keyword>
<gene>
    <name evidence="3" type="ORF">BHL82_00020</name>
</gene>
<feature type="transmembrane region" description="Helical" evidence="2">
    <location>
        <begin position="76"/>
        <end position="98"/>
    </location>
</feature>
<evidence type="ECO:0000313" key="4">
    <source>
        <dbReference type="Proteomes" id="UP000194286"/>
    </source>
</evidence>
<reference evidence="3 4" key="1">
    <citation type="submission" date="2016-09" db="EMBL/GenBank/DDBJ databases">
        <title>Lactobacillus reuteri KLR3005, genome sequencing and assembly.</title>
        <authorList>
            <person name="Lee J.-Y."/>
            <person name="Kim E.B."/>
            <person name="Choi Y.-J."/>
        </authorList>
    </citation>
    <scope>NUCLEOTIDE SEQUENCE [LARGE SCALE GENOMIC DNA]</scope>
    <source>
        <strain evidence="3 4">KLR3005</strain>
    </source>
</reference>
<keyword evidence="2" id="KW-1133">Transmembrane helix</keyword>
<proteinExistence type="predicted"/>
<comment type="caution">
    <text evidence="3">The sequence shown here is derived from an EMBL/GenBank/DDBJ whole genome shotgun (WGS) entry which is preliminary data.</text>
</comment>
<organism evidence="3 4">
    <name type="scientific">Limosilactobacillus reuteri</name>
    <name type="common">Lactobacillus reuteri</name>
    <dbReference type="NCBI Taxonomy" id="1598"/>
    <lineage>
        <taxon>Bacteria</taxon>
        <taxon>Bacillati</taxon>
        <taxon>Bacillota</taxon>
        <taxon>Bacilli</taxon>
        <taxon>Lactobacillales</taxon>
        <taxon>Lactobacillaceae</taxon>
        <taxon>Limosilactobacillus</taxon>
    </lineage>
</organism>
<evidence type="ECO:0000313" key="3">
    <source>
        <dbReference type="EMBL" id="OTA85343.1"/>
    </source>
</evidence>
<dbReference type="EMBL" id="MIMU01000084">
    <property type="protein sequence ID" value="OTA85343.1"/>
    <property type="molecule type" value="Genomic_DNA"/>
</dbReference>
<accession>A0A1Y2UNU3</accession>
<protein>
    <submittedName>
        <fullName evidence="3">Uncharacterized protein</fullName>
    </submittedName>
</protein>
<dbReference type="RefSeq" id="WP_086135868.1">
    <property type="nucleotide sequence ID" value="NZ_MIMU01000084.1"/>
</dbReference>